<organism evidence="3">
    <name type="scientific">Micromonospora sp. CCTCC AA 2012012</name>
    <dbReference type="NCBI Taxonomy" id="3111921"/>
    <lineage>
        <taxon>Bacteria</taxon>
        <taxon>Bacillati</taxon>
        <taxon>Actinomycetota</taxon>
        <taxon>Actinomycetes</taxon>
        <taxon>Micromonosporales</taxon>
        <taxon>Micromonosporaceae</taxon>
        <taxon>Micromonospora</taxon>
    </lineage>
</organism>
<feature type="transmembrane region" description="Helical" evidence="2">
    <location>
        <begin position="95"/>
        <end position="117"/>
    </location>
</feature>
<gene>
    <name evidence="4" type="ORF">ABUL08_21205</name>
    <name evidence="3" type="ORF">VK199_21130</name>
</gene>
<dbReference type="RefSeq" id="WP_350931696.1">
    <property type="nucleotide sequence ID" value="NZ_CP157762.1"/>
</dbReference>
<evidence type="ECO:0000313" key="3">
    <source>
        <dbReference type="EMBL" id="XBP92125.1"/>
    </source>
</evidence>
<dbReference type="EMBL" id="CP157762">
    <property type="protein sequence ID" value="XBP92125.1"/>
    <property type="molecule type" value="Genomic_DNA"/>
</dbReference>
<evidence type="ECO:0000313" key="4">
    <source>
        <dbReference type="EMBL" id="XCH72822.1"/>
    </source>
</evidence>
<reference evidence="4" key="2">
    <citation type="submission" date="2024-06" db="EMBL/GenBank/DDBJ databases">
        <title>Micromonospora mangrovi CCTCC AA 2012012 genome sequences.</title>
        <authorList>
            <person name="Gao J."/>
        </authorList>
    </citation>
    <scope>NUCLEOTIDE SEQUENCE</scope>
    <source>
        <strain evidence="4">CCTCC AA 2012012</strain>
    </source>
</reference>
<accession>A0AAU7M461</accession>
<feature type="compositionally biased region" description="Low complexity" evidence="1">
    <location>
        <begin position="126"/>
        <end position="136"/>
    </location>
</feature>
<name>A0AAU7M461_9ACTN</name>
<dbReference type="AlphaFoldDB" id="A0AAU7M461"/>
<dbReference type="EMBL" id="CP159342">
    <property type="protein sequence ID" value="XCH72822.1"/>
    <property type="molecule type" value="Genomic_DNA"/>
</dbReference>
<keyword evidence="2" id="KW-1133">Transmembrane helix</keyword>
<sequence length="156" mass="15621">MRSEGGVTTGRWMRLVLLFCTLVGLAAMHTLGHGAHASGTHATGMHASRTPASGARPVEHLAGMAADLTADGLSGHVVDLAAGVVPLAPSGGDPVGWSVCLAVLGGFALVLLVVVLLRRRGVGLPSAPGSPGVSGPRAPPPRPVGLRLATASVLRR</sequence>
<protein>
    <submittedName>
        <fullName evidence="3">Uncharacterized protein</fullName>
    </submittedName>
</protein>
<evidence type="ECO:0000256" key="2">
    <source>
        <dbReference type="SAM" id="Phobius"/>
    </source>
</evidence>
<evidence type="ECO:0000256" key="1">
    <source>
        <dbReference type="SAM" id="MobiDB-lite"/>
    </source>
</evidence>
<feature type="region of interest" description="Disordered" evidence="1">
    <location>
        <begin position="126"/>
        <end position="146"/>
    </location>
</feature>
<keyword evidence="2" id="KW-0472">Membrane</keyword>
<proteinExistence type="predicted"/>
<keyword evidence="2" id="KW-0812">Transmembrane</keyword>
<reference evidence="3" key="1">
    <citation type="submission" date="2024-01" db="EMBL/GenBank/DDBJ databases">
        <title>The genome sequence of Micromonospora mangrovi CCTCC AA 2012012.</title>
        <authorList>
            <person name="Gao J."/>
        </authorList>
    </citation>
    <scope>NUCLEOTIDE SEQUENCE</scope>
    <source>
        <strain evidence="3">CCTCC AA 2012012</strain>
    </source>
</reference>